<dbReference type="SUPFAM" id="SSF46785">
    <property type="entry name" value="Winged helix' DNA-binding domain"/>
    <property type="match status" value="2"/>
</dbReference>
<protein>
    <submittedName>
        <fullName evidence="5">MarR family transcriptional regulator</fullName>
    </submittedName>
</protein>
<keyword evidence="3" id="KW-0804">Transcription</keyword>
<dbReference type="CDD" id="cd00090">
    <property type="entry name" value="HTH_ARSR"/>
    <property type="match status" value="1"/>
</dbReference>
<evidence type="ECO:0000313" key="5">
    <source>
        <dbReference type="EMBL" id="MXP42329.1"/>
    </source>
</evidence>
<dbReference type="SMART" id="SM00347">
    <property type="entry name" value="HTH_MARR"/>
    <property type="match status" value="2"/>
</dbReference>
<keyword evidence="6" id="KW-1185">Reference proteome</keyword>
<keyword evidence="2" id="KW-0238">DNA-binding</keyword>
<dbReference type="Pfam" id="PF12802">
    <property type="entry name" value="MarR_2"/>
    <property type="match status" value="2"/>
</dbReference>
<accession>A0A6I4UX48</accession>
<dbReference type="PANTHER" id="PTHR42756">
    <property type="entry name" value="TRANSCRIPTIONAL REGULATOR, MARR"/>
    <property type="match status" value="1"/>
</dbReference>
<evidence type="ECO:0000259" key="4">
    <source>
        <dbReference type="SMART" id="SM00347"/>
    </source>
</evidence>
<reference evidence="5 6" key="1">
    <citation type="submission" date="2019-12" db="EMBL/GenBank/DDBJ databases">
        <title>Genomic-based taxomic classification of the family Erythrobacteraceae.</title>
        <authorList>
            <person name="Xu L."/>
        </authorList>
    </citation>
    <scope>NUCLEOTIDE SEQUENCE [LARGE SCALE GENOMIC DNA]</scope>
    <source>
        <strain evidence="5 6">MCCC 1K02066</strain>
    </source>
</reference>
<organism evidence="5 6">
    <name type="scientific">Croceibacterium soli</name>
    <dbReference type="NCBI Taxonomy" id="1739690"/>
    <lineage>
        <taxon>Bacteria</taxon>
        <taxon>Pseudomonadati</taxon>
        <taxon>Pseudomonadota</taxon>
        <taxon>Alphaproteobacteria</taxon>
        <taxon>Sphingomonadales</taxon>
        <taxon>Erythrobacteraceae</taxon>
        <taxon>Croceibacterium</taxon>
    </lineage>
</organism>
<evidence type="ECO:0000256" key="3">
    <source>
        <dbReference type="ARBA" id="ARBA00023163"/>
    </source>
</evidence>
<dbReference type="InterPro" id="IPR036388">
    <property type="entry name" value="WH-like_DNA-bd_sf"/>
</dbReference>
<feature type="domain" description="HTH marR-type" evidence="4">
    <location>
        <begin position="143"/>
        <end position="238"/>
    </location>
</feature>
<evidence type="ECO:0000256" key="1">
    <source>
        <dbReference type="ARBA" id="ARBA00023015"/>
    </source>
</evidence>
<dbReference type="AlphaFoldDB" id="A0A6I4UX48"/>
<feature type="domain" description="HTH marR-type" evidence="4">
    <location>
        <begin position="312"/>
        <end position="411"/>
    </location>
</feature>
<dbReference type="InterPro" id="IPR000835">
    <property type="entry name" value="HTH_MarR-typ"/>
</dbReference>
<dbReference type="GO" id="GO:0003700">
    <property type="term" value="F:DNA-binding transcription factor activity"/>
    <property type="evidence" value="ECO:0007669"/>
    <property type="project" value="InterPro"/>
</dbReference>
<sequence length="441" mass="48983">MSRHGEAGTNSTGAELMLAPKQQDEWGTVLRDHASALWREAAGGATVERPAAEQLALLGPMAEEALTLVETFTLGALARADANGRARAAEPPEDFNAQLGLILKGLQPSAQALGNGEKPGKPIIFQSELWQVLHKIRESAELSYAHEPELVELDRRILFLLRMKGPLVPADLSSSVGVDKAQVSRSVKRLLELGMVQRAQIRAPLMLTAHGEDLADRLLRLADLRNRELTFDIGDGELSDFFAAIELLLERSVSLYDQERARAVAPDRAERGAEAYRFTERKADDAVLIDRSRIVSPLLTLSAYFSRSGALAFKRSTGLSSFEAWVLNEISMNPPISWGELAAALQRDHSQAGRTVRALIERGLVAREGRPGRRHGKFYPTPEGERLYNIIQQTGIERSRFLMAPLGEQQREKFLATFAKLRRNAVAQLQRERALREFQRD</sequence>
<dbReference type="Gene3D" id="1.10.10.10">
    <property type="entry name" value="Winged helix-like DNA-binding domain superfamily/Winged helix DNA-binding domain"/>
    <property type="match status" value="2"/>
</dbReference>
<dbReference type="EMBL" id="WTYK01000007">
    <property type="protein sequence ID" value="MXP42329.1"/>
    <property type="molecule type" value="Genomic_DNA"/>
</dbReference>
<dbReference type="Proteomes" id="UP000469159">
    <property type="component" value="Unassembled WGS sequence"/>
</dbReference>
<dbReference type="InterPro" id="IPR036390">
    <property type="entry name" value="WH_DNA-bd_sf"/>
</dbReference>
<keyword evidence="1" id="KW-0805">Transcription regulation</keyword>
<name>A0A6I4UX48_9SPHN</name>
<gene>
    <name evidence="5" type="ORF">GRI75_11830</name>
</gene>
<dbReference type="PANTHER" id="PTHR42756:SF1">
    <property type="entry name" value="TRANSCRIPTIONAL REPRESSOR OF EMRAB OPERON"/>
    <property type="match status" value="1"/>
</dbReference>
<proteinExistence type="predicted"/>
<dbReference type="OrthoDB" id="7397951at2"/>
<dbReference type="RefSeq" id="WP_160747193.1">
    <property type="nucleotide sequence ID" value="NZ_WTYK01000007.1"/>
</dbReference>
<dbReference type="InterPro" id="IPR011991">
    <property type="entry name" value="ArsR-like_HTH"/>
</dbReference>
<comment type="caution">
    <text evidence="5">The sequence shown here is derived from an EMBL/GenBank/DDBJ whole genome shotgun (WGS) entry which is preliminary data.</text>
</comment>
<evidence type="ECO:0000313" key="6">
    <source>
        <dbReference type="Proteomes" id="UP000469159"/>
    </source>
</evidence>
<evidence type="ECO:0000256" key="2">
    <source>
        <dbReference type="ARBA" id="ARBA00023125"/>
    </source>
</evidence>
<dbReference type="GO" id="GO:0003677">
    <property type="term" value="F:DNA binding"/>
    <property type="evidence" value="ECO:0007669"/>
    <property type="project" value="UniProtKB-KW"/>
</dbReference>